<evidence type="ECO:0000313" key="1">
    <source>
        <dbReference type="EMBL" id="SDC27389.1"/>
    </source>
</evidence>
<dbReference type="AlphaFoldDB" id="A0A1G6K8K3"/>
<proteinExistence type="predicted"/>
<gene>
    <name evidence="2" type="ORF">BY453_10798</name>
    <name evidence="1" type="ORF">SAMN04488597_10428</name>
</gene>
<dbReference type="EMBL" id="FMYT01000004">
    <property type="protein sequence ID" value="SDC27389.1"/>
    <property type="molecule type" value="Genomic_DNA"/>
</dbReference>
<dbReference type="InterPro" id="IPR010183">
    <property type="entry name" value="Phage_lambda_Bet"/>
</dbReference>
<evidence type="ECO:0000313" key="4">
    <source>
        <dbReference type="Proteomes" id="UP000324896"/>
    </source>
</evidence>
<dbReference type="GO" id="GO:0006310">
    <property type="term" value="P:DNA recombination"/>
    <property type="evidence" value="ECO:0007669"/>
    <property type="project" value="InterPro"/>
</dbReference>
<dbReference type="Pfam" id="PF03837">
    <property type="entry name" value="RecT"/>
    <property type="match status" value="1"/>
</dbReference>
<dbReference type="EMBL" id="SOAA01000007">
    <property type="protein sequence ID" value="TDS32421.1"/>
    <property type="molecule type" value="Genomic_DNA"/>
</dbReference>
<dbReference type="Proteomes" id="UP000295758">
    <property type="component" value="Unassembled WGS sequence"/>
</dbReference>
<dbReference type="GO" id="GO:0003677">
    <property type="term" value="F:DNA binding"/>
    <property type="evidence" value="ECO:0007669"/>
    <property type="project" value="InterPro"/>
</dbReference>
<organism evidence="1 4">
    <name type="scientific">Halanaerobium congolense</name>
    <dbReference type="NCBI Taxonomy" id="54121"/>
    <lineage>
        <taxon>Bacteria</taxon>
        <taxon>Bacillati</taxon>
        <taxon>Bacillota</taxon>
        <taxon>Clostridia</taxon>
        <taxon>Halanaerobiales</taxon>
        <taxon>Halanaerobiaceae</taxon>
        <taxon>Halanaerobium</taxon>
    </lineage>
</organism>
<reference evidence="2 3" key="2">
    <citation type="submission" date="2019-03" db="EMBL/GenBank/DDBJ databases">
        <title>Deep subsurface shale carbon reservoir microbial communities from Ohio and West Virginia, USA.</title>
        <authorList>
            <person name="Wrighton K."/>
        </authorList>
    </citation>
    <scope>NUCLEOTIDE SEQUENCE [LARGE SCALE GENOMIC DNA]</scope>
    <source>
        <strain evidence="2 3">UTICA-S4D12</strain>
    </source>
</reference>
<name>A0A1G6K8K3_9FIRM</name>
<dbReference type="Proteomes" id="UP000324896">
    <property type="component" value="Unassembled WGS sequence"/>
</dbReference>
<protein>
    <submittedName>
        <fullName evidence="1">Phage recombination protein Bet</fullName>
    </submittedName>
</protein>
<reference evidence="1 4" key="1">
    <citation type="submission" date="2016-10" db="EMBL/GenBank/DDBJ databases">
        <authorList>
            <person name="Varghese N."/>
            <person name="Submissions S."/>
        </authorList>
    </citation>
    <scope>NUCLEOTIDE SEQUENCE [LARGE SCALE GENOMIC DNA]</scope>
    <source>
        <strain evidence="1 4">WG10</strain>
    </source>
</reference>
<dbReference type="InterPro" id="IPR018330">
    <property type="entry name" value="RecT_fam"/>
</dbReference>
<dbReference type="RefSeq" id="WP_133618108.1">
    <property type="nucleotide sequence ID" value="NZ_FMYT01000004.1"/>
</dbReference>
<sequence length="297" mass="34730">MSAKSKVVDINRKKKELITFTEEELETLRRTVAKDASSDEFKMFIYLSKNYGLDPFNKEIFFWKKDGKPTIMTSRDGYLKIADRHPQYDGLVSDVVRENDKFRRKETGINHQYGTNRRQIVGSYALVYRKDRSYPVYVFAPFEEYRSDSKIWKQYPSAMILKVAESMALKRAFSVSGLVSREEMAVQQQSDYNFDEIPFSQVQGKKNKGKTQKDETLKNDQVTSLTERERAIKEIVGDDPKLKEDLYNYLRHVKREKGIDSSKKISINSLSEDQFEQLKSILNTFSRLSAQERKEIS</sequence>
<dbReference type="NCBIfam" id="TIGR01913">
    <property type="entry name" value="bet_lambda"/>
    <property type="match status" value="1"/>
</dbReference>
<evidence type="ECO:0000313" key="2">
    <source>
        <dbReference type="EMBL" id="TDS32421.1"/>
    </source>
</evidence>
<evidence type="ECO:0000313" key="3">
    <source>
        <dbReference type="Proteomes" id="UP000295758"/>
    </source>
</evidence>
<accession>A0A1G6K8K3</accession>